<feature type="domain" description="Solute-binding protein family 5" evidence="4">
    <location>
        <begin position="76"/>
        <end position="407"/>
    </location>
</feature>
<dbReference type="InterPro" id="IPR039424">
    <property type="entry name" value="SBP_5"/>
</dbReference>
<dbReference type="InterPro" id="IPR000914">
    <property type="entry name" value="SBP_5_dom"/>
</dbReference>
<gene>
    <name evidence="5" type="ORF">FRD01_06750</name>
</gene>
<evidence type="ECO:0000313" key="6">
    <source>
        <dbReference type="Proteomes" id="UP000321595"/>
    </source>
</evidence>
<proteinExistence type="inferred from homology"/>
<reference evidence="5 6" key="1">
    <citation type="submission" date="2019-08" db="EMBL/GenBank/DDBJ databases">
        <authorList>
            <person name="Liang Q."/>
        </authorList>
    </citation>
    <scope>NUCLEOTIDE SEQUENCE [LARGE SCALE GENOMIC DNA]</scope>
    <source>
        <strain evidence="5 6">V1718</strain>
    </source>
</reference>
<keyword evidence="3" id="KW-0732">Signal</keyword>
<dbReference type="GO" id="GO:0043190">
    <property type="term" value="C:ATP-binding cassette (ABC) transporter complex"/>
    <property type="evidence" value="ECO:0007669"/>
    <property type="project" value="InterPro"/>
</dbReference>
<dbReference type="SUPFAM" id="SSF53850">
    <property type="entry name" value="Periplasmic binding protein-like II"/>
    <property type="match status" value="1"/>
</dbReference>
<dbReference type="CDD" id="cd00995">
    <property type="entry name" value="PBP2_NikA_DppA_OppA_like"/>
    <property type="match status" value="1"/>
</dbReference>
<dbReference type="InterPro" id="IPR030678">
    <property type="entry name" value="Peptide/Ni-bd"/>
</dbReference>
<evidence type="ECO:0000256" key="2">
    <source>
        <dbReference type="ARBA" id="ARBA00022448"/>
    </source>
</evidence>
<dbReference type="GO" id="GO:0042597">
    <property type="term" value="C:periplasmic space"/>
    <property type="evidence" value="ECO:0007669"/>
    <property type="project" value="UniProtKB-ARBA"/>
</dbReference>
<dbReference type="Proteomes" id="UP000321595">
    <property type="component" value="Chromosome"/>
</dbReference>
<sequence>MRIFMRQELLLFIAIVSIWVGSCSRENPAEGAFVVLLDAAPKGLDPRFATNDSSAKIVGLLHAGLLSTDTATGAPELRLAKSIDEVSPTLYRVELRPDAVFHNGDPVESEDVRYTYMEMGSELVKSPFAGMSKKIKEFRILSKKSFEIELNEPDAPFYSDLGLGIVNSRICAGHSECPGDPIGAGPFKFVAQYGDDVLLEKFEGPKIERLFFKTIKDDNTRLLALLGDAADLVQNAVQPVMLPVVQDAERLEVISAPSFKYTYLAFNLEDQYLKHLKVRQAIALGIDRKSIITYKYRDTARLSTGVLAPNHWAYHGDVETFDFDPERARQLLDEAGFEDPDGDGPLPRFEIEFKVSANKFRVSLAELIAHQLADIGISVKVRSYEWGTFYDDIRSRNFQLTTMQWPSVLEPSILRWIFHSENIPTAENRSAGANRGAYRNPRVDELLDQGNRETKRDKRRQIYAEVQEHLARDLPYVSLWHEDNIAVLKKGTRDYFVTPNARFEGLKVTIPAETHEQRK</sequence>
<accession>A0A5B8XN38</accession>
<comment type="similarity">
    <text evidence="1">Belongs to the bacterial solute-binding protein 5 family.</text>
</comment>
<dbReference type="OrthoDB" id="9772924at2"/>
<dbReference type="RefSeq" id="WP_146958630.1">
    <property type="nucleotide sequence ID" value="NZ_CP042467.1"/>
</dbReference>
<evidence type="ECO:0000256" key="3">
    <source>
        <dbReference type="ARBA" id="ARBA00022729"/>
    </source>
</evidence>
<keyword evidence="6" id="KW-1185">Reference proteome</keyword>
<dbReference type="PROSITE" id="PS51257">
    <property type="entry name" value="PROKAR_LIPOPROTEIN"/>
    <property type="match status" value="1"/>
</dbReference>
<dbReference type="EMBL" id="CP042467">
    <property type="protein sequence ID" value="QED26945.1"/>
    <property type="molecule type" value="Genomic_DNA"/>
</dbReference>
<dbReference type="Gene3D" id="3.10.105.10">
    <property type="entry name" value="Dipeptide-binding Protein, Domain 3"/>
    <property type="match status" value="1"/>
</dbReference>
<dbReference type="PIRSF" id="PIRSF002741">
    <property type="entry name" value="MppA"/>
    <property type="match status" value="1"/>
</dbReference>
<evidence type="ECO:0000256" key="1">
    <source>
        <dbReference type="ARBA" id="ARBA00005695"/>
    </source>
</evidence>
<dbReference type="Gene3D" id="3.40.190.10">
    <property type="entry name" value="Periplasmic binding protein-like II"/>
    <property type="match status" value="1"/>
</dbReference>
<keyword evidence="2" id="KW-0813">Transport</keyword>
<dbReference type="AlphaFoldDB" id="A0A5B8XN38"/>
<dbReference type="PANTHER" id="PTHR30290:SF9">
    <property type="entry name" value="OLIGOPEPTIDE-BINDING PROTEIN APPA"/>
    <property type="match status" value="1"/>
</dbReference>
<organism evidence="5 6">
    <name type="scientific">Microvenator marinus</name>
    <dbReference type="NCBI Taxonomy" id="2600177"/>
    <lineage>
        <taxon>Bacteria</taxon>
        <taxon>Deltaproteobacteria</taxon>
        <taxon>Bradymonadales</taxon>
        <taxon>Microvenatoraceae</taxon>
        <taxon>Microvenator</taxon>
    </lineage>
</organism>
<evidence type="ECO:0000259" key="4">
    <source>
        <dbReference type="Pfam" id="PF00496"/>
    </source>
</evidence>
<dbReference type="Gene3D" id="3.90.76.10">
    <property type="entry name" value="Dipeptide-binding Protein, Domain 1"/>
    <property type="match status" value="1"/>
</dbReference>
<dbReference type="Pfam" id="PF00496">
    <property type="entry name" value="SBP_bac_5"/>
    <property type="match status" value="1"/>
</dbReference>
<dbReference type="GO" id="GO:0015833">
    <property type="term" value="P:peptide transport"/>
    <property type="evidence" value="ECO:0007669"/>
    <property type="project" value="TreeGrafter"/>
</dbReference>
<name>A0A5B8XN38_9DELT</name>
<evidence type="ECO:0000313" key="5">
    <source>
        <dbReference type="EMBL" id="QED26945.1"/>
    </source>
</evidence>
<protein>
    <submittedName>
        <fullName evidence="5">ABC transporter substrate-binding protein</fullName>
    </submittedName>
</protein>
<dbReference type="KEGG" id="bbae:FRD01_06750"/>
<dbReference type="PANTHER" id="PTHR30290">
    <property type="entry name" value="PERIPLASMIC BINDING COMPONENT OF ABC TRANSPORTER"/>
    <property type="match status" value="1"/>
</dbReference>
<dbReference type="GO" id="GO:1904680">
    <property type="term" value="F:peptide transmembrane transporter activity"/>
    <property type="evidence" value="ECO:0007669"/>
    <property type="project" value="TreeGrafter"/>
</dbReference>